<dbReference type="InterPro" id="IPR036388">
    <property type="entry name" value="WH-like_DNA-bd_sf"/>
</dbReference>
<dbReference type="EMBL" id="JBHSJG010000005">
    <property type="protein sequence ID" value="MFC4986529.1"/>
    <property type="molecule type" value="Genomic_DNA"/>
</dbReference>
<feature type="domain" description="HTH iclR-type" evidence="4">
    <location>
        <begin position="11"/>
        <end position="70"/>
    </location>
</feature>
<evidence type="ECO:0000256" key="2">
    <source>
        <dbReference type="ARBA" id="ARBA00023125"/>
    </source>
</evidence>
<keyword evidence="3" id="KW-0804">Transcription</keyword>
<dbReference type="InterPro" id="IPR005471">
    <property type="entry name" value="Tscrpt_reg_IclR_N"/>
</dbReference>
<keyword evidence="7" id="KW-1185">Reference proteome</keyword>
<organism evidence="6 7">
    <name type="scientific">Saliphagus infecundisoli</name>
    <dbReference type="NCBI Taxonomy" id="1849069"/>
    <lineage>
        <taxon>Archaea</taxon>
        <taxon>Methanobacteriati</taxon>
        <taxon>Methanobacteriota</taxon>
        <taxon>Stenosarchaea group</taxon>
        <taxon>Halobacteria</taxon>
        <taxon>Halobacteriales</taxon>
        <taxon>Natrialbaceae</taxon>
        <taxon>Saliphagus</taxon>
    </lineage>
</organism>
<dbReference type="PANTHER" id="PTHR30136">
    <property type="entry name" value="HELIX-TURN-HELIX TRANSCRIPTIONAL REGULATOR, ICLR FAMILY"/>
    <property type="match status" value="1"/>
</dbReference>
<proteinExistence type="predicted"/>
<dbReference type="Gene3D" id="1.10.10.10">
    <property type="entry name" value="Winged helix-like DNA-binding domain superfamily/Winged helix DNA-binding domain"/>
    <property type="match status" value="1"/>
</dbReference>
<dbReference type="RefSeq" id="WP_224828011.1">
    <property type="nucleotide sequence ID" value="NZ_JAIVEF010000003.1"/>
</dbReference>
<evidence type="ECO:0000313" key="6">
    <source>
        <dbReference type="EMBL" id="MFC4986529.1"/>
    </source>
</evidence>
<dbReference type="InterPro" id="IPR014757">
    <property type="entry name" value="Tscrpt_reg_IclR_C"/>
</dbReference>
<dbReference type="SUPFAM" id="SSF55781">
    <property type="entry name" value="GAF domain-like"/>
    <property type="match status" value="1"/>
</dbReference>
<dbReference type="InterPro" id="IPR036390">
    <property type="entry name" value="WH_DNA-bd_sf"/>
</dbReference>
<evidence type="ECO:0000313" key="7">
    <source>
        <dbReference type="Proteomes" id="UP001595925"/>
    </source>
</evidence>
<evidence type="ECO:0000256" key="1">
    <source>
        <dbReference type="ARBA" id="ARBA00023015"/>
    </source>
</evidence>
<dbReference type="InterPro" id="IPR011991">
    <property type="entry name" value="ArsR-like_HTH"/>
</dbReference>
<comment type="caution">
    <text evidence="6">The sequence shown here is derived from an EMBL/GenBank/DDBJ whole genome shotgun (WGS) entry which is preliminary data.</text>
</comment>
<reference evidence="6 7" key="1">
    <citation type="journal article" date="2019" name="Int. J. Syst. Evol. Microbiol.">
        <title>The Global Catalogue of Microorganisms (GCM) 10K type strain sequencing project: providing services to taxonomists for standard genome sequencing and annotation.</title>
        <authorList>
            <consortium name="The Broad Institute Genomics Platform"/>
            <consortium name="The Broad Institute Genome Sequencing Center for Infectious Disease"/>
            <person name="Wu L."/>
            <person name="Ma J."/>
        </authorList>
    </citation>
    <scope>NUCLEOTIDE SEQUENCE [LARGE SCALE GENOMIC DNA]</scope>
    <source>
        <strain evidence="6 7">CGMCC 1.15824</strain>
    </source>
</reference>
<gene>
    <name evidence="6" type="ORF">ACFPFO_01795</name>
</gene>
<dbReference type="PROSITE" id="PS51077">
    <property type="entry name" value="HTH_ICLR"/>
    <property type="match status" value="1"/>
</dbReference>
<name>A0ABD5QBM1_9EURY</name>
<sequence>MATELETDHPVKAAATSFRIIESLRELDGAGVAELADYLGMPKSTVHDHLRTLTDIEYLVQRDGEYHVGVRFLELGGYVRNGMKLHRVAAPEVKKLAEETGEHANLVVEEHGMGIFLHKVKGKDAVQLDTHVGMRVPLHTTATGKAILAHLPEERVEEIIASHGLPGVTERTITDRETLFEDLAEIRERGYAIDDQERVEGMRCVAAPLRGPNGDPLGALSVSGPMSRFDDDVFVEEIPKTVLSSANVVEVNMTYA</sequence>
<dbReference type="PROSITE" id="PS51078">
    <property type="entry name" value="ICLR_ED"/>
    <property type="match status" value="1"/>
</dbReference>
<dbReference type="InterPro" id="IPR050707">
    <property type="entry name" value="HTH_MetabolicPath_Reg"/>
</dbReference>
<keyword evidence="2" id="KW-0238">DNA-binding</keyword>
<dbReference type="SUPFAM" id="SSF46785">
    <property type="entry name" value="Winged helix' DNA-binding domain"/>
    <property type="match status" value="1"/>
</dbReference>
<dbReference type="GO" id="GO:0003677">
    <property type="term" value="F:DNA binding"/>
    <property type="evidence" value="ECO:0007669"/>
    <property type="project" value="UniProtKB-KW"/>
</dbReference>
<dbReference type="CDD" id="cd00090">
    <property type="entry name" value="HTH_ARSR"/>
    <property type="match status" value="1"/>
</dbReference>
<dbReference type="Gene3D" id="3.30.450.40">
    <property type="match status" value="1"/>
</dbReference>
<dbReference type="Pfam" id="PF09339">
    <property type="entry name" value="HTH_IclR"/>
    <property type="match status" value="1"/>
</dbReference>
<dbReference type="Proteomes" id="UP001595925">
    <property type="component" value="Unassembled WGS sequence"/>
</dbReference>
<protein>
    <submittedName>
        <fullName evidence="6">IclR family transcriptional regulator</fullName>
    </submittedName>
</protein>
<evidence type="ECO:0000259" key="5">
    <source>
        <dbReference type="PROSITE" id="PS51078"/>
    </source>
</evidence>
<dbReference type="SMART" id="SM00346">
    <property type="entry name" value="HTH_ICLR"/>
    <property type="match status" value="1"/>
</dbReference>
<evidence type="ECO:0000256" key="3">
    <source>
        <dbReference type="ARBA" id="ARBA00023163"/>
    </source>
</evidence>
<dbReference type="InterPro" id="IPR029016">
    <property type="entry name" value="GAF-like_dom_sf"/>
</dbReference>
<dbReference type="Pfam" id="PF01614">
    <property type="entry name" value="IclR_C"/>
    <property type="match status" value="1"/>
</dbReference>
<accession>A0ABD5QBM1</accession>
<dbReference type="GO" id="GO:0006355">
    <property type="term" value="P:regulation of DNA-templated transcription"/>
    <property type="evidence" value="ECO:0007669"/>
    <property type="project" value="UniProtKB-ARBA"/>
</dbReference>
<dbReference type="PANTHER" id="PTHR30136:SF35">
    <property type="entry name" value="HTH-TYPE TRANSCRIPTIONAL REGULATOR RV1719"/>
    <property type="match status" value="1"/>
</dbReference>
<evidence type="ECO:0000259" key="4">
    <source>
        <dbReference type="PROSITE" id="PS51077"/>
    </source>
</evidence>
<dbReference type="AlphaFoldDB" id="A0ABD5QBM1"/>
<keyword evidence="1" id="KW-0805">Transcription regulation</keyword>
<feature type="domain" description="IclR-ED" evidence="5">
    <location>
        <begin position="71"/>
        <end position="255"/>
    </location>
</feature>